<evidence type="ECO:0008006" key="3">
    <source>
        <dbReference type="Google" id="ProtNLM"/>
    </source>
</evidence>
<proteinExistence type="predicted"/>
<dbReference type="AlphaFoldDB" id="A0A0B1YZY4"/>
<reference evidence="2" key="1">
    <citation type="submission" date="2015-03" db="EMBL/GenBank/DDBJ databases">
        <title>Pseudomonas frederiksbergensis hydrocarbon degrader.</title>
        <authorList>
            <person name="Brown L.M."/>
            <person name="Ruiz O.N."/>
            <person name="Mueller S."/>
            <person name="Gunasekera T.S."/>
        </authorList>
    </citation>
    <scope>NUCLEOTIDE SEQUENCE [LARGE SCALE GENOMIC DNA]</scope>
    <source>
        <strain evidence="2">SI8</strain>
    </source>
</reference>
<dbReference type="OrthoDB" id="7025646at2"/>
<organism evidence="1 2">
    <name type="scientific">Pseudomonas frederiksbergensis</name>
    <dbReference type="NCBI Taxonomy" id="104087"/>
    <lineage>
        <taxon>Bacteria</taxon>
        <taxon>Pseudomonadati</taxon>
        <taxon>Pseudomonadota</taxon>
        <taxon>Gammaproteobacteria</taxon>
        <taxon>Pseudomonadales</taxon>
        <taxon>Pseudomonadaceae</taxon>
        <taxon>Pseudomonas</taxon>
    </lineage>
</organism>
<accession>A0A0B1YZY4</accession>
<dbReference type="Proteomes" id="UP000030949">
    <property type="component" value="Unassembled WGS sequence"/>
</dbReference>
<dbReference type="EMBL" id="JQGJ01000006">
    <property type="protein sequence ID" value="KHK64404.1"/>
    <property type="molecule type" value="Genomic_DNA"/>
</dbReference>
<name>A0A0B1YZY4_9PSED</name>
<dbReference type="RefSeq" id="WP_039591433.1">
    <property type="nucleotide sequence ID" value="NZ_JQGJ02000006.1"/>
</dbReference>
<evidence type="ECO:0000313" key="2">
    <source>
        <dbReference type="Proteomes" id="UP000030949"/>
    </source>
</evidence>
<evidence type="ECO:0000313" key="1">
    <source>
        <dbReference type="EMBL" id="KHK64404.1"/>
    </source>
</evidence>
<comment type="caution">
    <text evidence="1">The sequence shown here is derived from an EMBL/GenBank/DDBJ whole genome shotgun (WGS) entry which is preliminary data.</text>
</comment>
<sequence length="1068" mass="114738">MIDLAGLDGKDVTVEVDVAANGLAVGQQVKLHWRGEPVDGPLQLLTWTQPVGQAPSVVFTINSTELSALVGSWISAAWTLVGGDEFQVSPAAECLLLDSSQTMVLEEEDPSLLSLSWPIVPGAILSVEGSEARIGIPKLIYDGLTDGLKVIINPWRLIAANDTCRLRLNGETATVDIKIVLPGQEQDDLILYVPPQRLLNGINTLVYSAQRPSENEAFSEPITMLYHKVRPGNKDLDPGTEGHSELKLEFPIAENAGIDIVKEGLDGRLQQLTVHCRYPYCRPYDHIDIAFGRSIVHFSVPFDQAPPVASTTPTTVSVVITGADLNSIRDRRAMPVSFTVTDVLENTTDPSAIWSATVYIDVDRQNNRLPAPIFCEDLSDNNDAPEIIDLDKLAGADLSLIIQTIHSSYRAGDEVSAIFRSPSAPDFAVPVGIVTEEIGQPKPLVLRVPNRLLVSDTTVSCSYDTRFKTLNQEGYSKTAYAQVVGFGSLKLPNLLEASGEGAEQRLAPLDAINGATVRIAFAGLLATDMIKLTLTGAPGAGTPNIAPVPGEADGSVDIPIPASVIAANIGNGVNSTFTLRYEVIRGTQTTPSGTVTVTVSPLPSSSLVSPVFFINNAETLNVLDLSSFTGDAVIRAKTWSFIAAEQQVRMTLEGRTADNKPSDRPVWSGGRSRVNPQWVTDGFWPVTIPRSYLETLGDDTQLLIKFSASLDVRDNPATDIDFPDRVYRVGKAGQAPTITSVTANGTEIPNGGETSLSLITVTGTITPGRPVDLYDGTVRLGAGSVTGTTWTFGPLDFAEGVHALTARAQDGTVSFPPRIFKIVTDAQVPTITAVTTDEGNVPYGNTTYYRKASVTGTGTAGQSVELLDNNVSIGRYVAHNGVWSVPTRLFSATTHVLTVRRVDGSNKSSTYVFEVKEGLEKDVVPFSHGKDERWAWGGAGAEHDVGWKFYSQPGYYHRYIKTHTNSSAGLVLFKSFADLTPGATYLLSASVLRDNGPFSAPRLQLTTSAGDKSAIYTLAVQYAQTSLSLEFVASSPNMTMQVMNHEPSGEGNDFAIGHIQIEKKKLPS</sequence>
<gene>
    <name evidence="1" type="ORF">JZ00_11605</name>
</gene>
<protein>
    <recommendedName>
        <fullName evidence="3">Bacterial Ig-like domain-containing protein</fullName>
    </recommendedName>
</protein>